<dbReference type="RefSeq" id="WP_123580883.1">
    <property type="nucleotide sequence ID" value="NZ_MOBI01000003.1"/>
</dbReference>
<evidence type="ECO:0000313" key="2">
    <source>
        <dbReference type="Proteomes" id="UP000284684"/>
    </source>
</evidence>
<dbReference type="AlphaFoldDB" id="A0A423H0C4"/>
<dbReference type="EMBL" id="MOBI01000003">
    <property type="protein sequence ID" value="RON05174.1"/>
    <property type="molecule type" value="Genomic_DNA"/>
</dbReference>
<comment type="caution">
    <text evidence="1">The sequence shown here is derived from an EMBL/GenBank/DDBJ whole genome shotgun (WGS) entry which is preliminary data.</text>
</comment>
<sequence>MSEQTLQALLAERIETFAASDRPREIIDANVEKMFKDLAEDAFRSYGDMGKAVKEAFKAAMPANISNMFELTRYNHLIGNALRERWLSSGIEGDMLRRANEAMDEVLADGAVPAQVSLRALIEQFIDDNKEDAHSSGWEHPEVRFEQDGSFLHVYFDPEPESEYRSGGFSHRSERSVYQLKNAVHIHFHDKTKNEKGENVGRVYSAKLDGDVIGKQLSIRKGWERLVAGLYYGAATIVVDCEEDDFSYELYD</sequence>
<reference evidence="1 2" key="1">
    <citation type="submission" date="2016-10" db="EMBL/GenBank/DDBJ databases">
        <title>Comparative genome analysis of multiple Pseudomonas spp. focuses on biocontrol and plant growth promoting traits.</title>
        <authorList>
            <person name="Tao X.-Y."/>
            <person name="Taylor C.G."/>
        </authorList>
    </citation>
    <scope>NUCLEOTIDE SEQUENCE [LARGE SCALE GENOMIC DNA]</scope>
    <source>
        <strain evidence="1 2">37D10</strain>
    </source>
</reference>
<accession>A0A423H0C4</accession>
<protein>
    <submittedName>
        <fullName evidence="1">Uncharacterized protein</fullName>
    </submittedName>
</protein>
<gene>
    <name evidence="1" type="ORF">BK658_02415</name>
</gene>
<proteinExistence type="predicted"/>
<name>A0A423H0C4_9PSED</name>
<dbReference type="Proteomes" id="UP000284684">
    <property type="component" value="Unassembled WGS sequence"/>
</dbReference>
<evidence type="ECO:0000313" key="1">
    <source>
        <dbReference type="EMBL" id="RON05174.1"/>
    </source>
</evidence>
<organism evidence="1 2">
    <name type="scientific">Pseudomonas brassicacearum</name>
    <dbReference type="NCBI Taxonomy" id="930166"/>
    <lineage>
        <taxon>Bacteria</taxon>
        <taxon>Pseudomonadati</taxon>
        <taxon>Pseudomonadota</taxon>
        <taxon>Gammaproteobacteria</taxon>
        <taxon>Pseudomonadales</taxon>
        <taxon>Pseudomonadaceae</taxon>
        <taxon>Pseudomonas</taxon>
    </lineage>
</organism>